<gene>
    <name evidence="2" type="ORF">TSPGSL018_6306</name>
</gene>
<proteinExistence type="predicted"/>
<accession>A0A061SGM3</accession>
<feature type="non-terminal residue" evidence="2">
    <location>
        <position position="1"/>
    </location>
</feature>
<protein>
    <submittedName>
        <fullName evidence="2">Uncharacterized protein</fullName>
    </submittedName>
</protein>
<reference evidence="2" key="1">
    <citation type="submission" date="2014-05" db="EMBL/GenBank/DDBJ databases">
        <title>The transcriptome of the halophilic microalga Tetraselmis sp. GSL018 isolated from the Great Salt Lake, Utah.</title>
        <authorList>
            <person name="Jinkerson R.E."/>
            <person name="D'Adamo S."/>
            <person name="Posewitz M.C."/>
        </authorList>
    </citation>
    <scope>NUCLEOTIDE SEQUENCE</scope>
    <source>
        <strain evidence="2">GSL018</strain>
    </source>
</reference>
<dbReference type="AlphaFoldDB" id="A0A061SGM3"/>
<name>A0A061SGM3_9CHLO</name>
<sequence>REAVEAQLALGRELERAACRPSAGVLLLEEDVGALAGVNPQAYAPRAVERRELHALAEGKRDRPVGDAVSVGSEDGAPHPVVCDLSRAPRGRVPVHDAVPGVGGPVPARPVKHVDGSELMLPVLPQSVGVDELKRLLVLPAVGDAHGDILRLAVVLHRRHEDAHLPVVRDRVVELVARLAVVHLGTEEARIRKDAPRDADVAADERSLVARVPRFRRVAGLEG</sequence>
<dbReference type="EMBL" id="GBEZ01002923">
    <property type="protein sequence ID" value="JAC82174.1"/>
    <property type="molecule type" value="Transcribed_RNA"/>
</dbReference>
<feature type="region of interest" description="Disordered" evidence="1">
    <location>
        <begin position="58"/>
        <end position="80"/>
    </location>
</feature>
<evidence type="ECO:0000256" key="1">
    <source>
        <dbReference type="SAM" id="MobiDB-lite"/>
    </source>
</evidence>
<evidence type="ECO:0000313" key="2">
    <source>
        <dbReference type="EMBL" id="JAC82174.1"/>
    </source>
</evidence>
<organism evidence="2">
    <name type="scientific">Tetraselmis sp. GSL018</name>
    <dbReference type="NCBI Taxonomy" id="582737"/>
    <lineage>
        <taxon>Eukaryota</taxon>
        <taxon>Viridiplantae</taxon>
        <taxon>Chlorophyta</taxon>
        <taxon>core chlorophytes</taxon>
        <taxon>Chlorodendrophyceae</taxon>
        <taxon>Chlorodendrales</taxon>
        <taxon>Chlorodendraceae</taxon>
        <taxon>Tetraselmis</taxon>
    </lineage>
</organism>